<evidence type="ECO:0000256" key="3">
    <source>
        <dbReference type="ARBA" id="ARBA00023125"/>
    </source>
</evidence>
<dbReference type="GO" id="GO:0006357">
    <property type="term" value="P:regulation of transcription by RNA polymerase II"/>
    <property type="evidence" value="ECO:0000318"/>
    <property type="project" value="GO_Central"/>
</dbReference>
<keyword evidence="9" id="KW-1185">Reference proteome</keyword>
<dbReference type="OMA" id="IPLPMMI"/>
<keyword evidence="5" id="KW-0539">Nucleus</keyword>
<evidence type="ECO:0000313" key="9">
    <source>
        <dbReference type="Proteomes" id="UP000004994"/>
    </source>
</evidence>
<comment type="subcellular location">
    <subcellularLocation>
        <location evidence="1">Nucleus</location>
    </subcellularLocation>
</comment>
<keyword evidence="6" id="KW-0812">Transmembrane</keyword>
<dbReference type="Pfam" id="PF00319">
    <property type="entry name" value="SRF-TF"/>
    <property type="match status" value="1"/>
</dbReference>
<accession>A0A3Q7FR61</accession>
<reference evidence="8" key="1">
    <citation type="journal article" date="2012" name="Nature">
        <title>The tomato genome sequence provides insights into fleshy fruit evolution.</title>
        <authorList>
            <consortium name="Tomato Genome Consortium"/>
        </authorList>
    </citation>
    <scope>NUCLEOTIDE SEQUENCE [LARGE SCALE GENOMIC DNA]</scope>
    <source>
        <strain evidence="8">cv. Heinz 1706</strain>
    </source>
</reference>
<dbReference type="PROSITE" id="PS50066">
    <property type="entry name" value="MADS_BOX_2"/>
    <property type="match status" value="1"/>
</dbReference>
<evidence type="ECO:0000256" key="5">
    <source>
        <dbReference type="ARBA" id="ARBA00023242"/>
    </source>
</evidence>
<dbReference type="FunFam" id="3.40.1810.10:FF:000010">
    <property type="entry name" value="Agamous-like MADS-box protein AGL30"/>
    <property type="match status" value="1"/>
</dbReference>
<dbReference type="InterPro" id="IPR002100">
    <property type="entry name" value="TF_MADSbox"/>
</dbReference>
<proteinExistence type="predicted"/>
<dbReference type="Proteomes" id="UP000004994">
    <property type="component" value="Chromosome 3"/>
</dbReference>
<dbReference type="SMART" id="SM00432">
    <property type="entry name" value="MADS"/>
    <property type="match status" value="1"/>
</dbReference>
<feature type="transmembrane region" description="Helical" evidence="6">
    <location>
        <begin position="105"/>
        <end position="126"/>
    </location>
</feature>
<evidence type="ECO:0000256" key="4">
    <source>
        <dbReference type="ARBA" id="ARBA00023163"/>
    </source>
</evidence>
<dbReference type="PANTHER" id="PTHR48019">
    <property type="entry name" value="SERUM RESPONSE FACTOR HOMOLOG"/>
    <property type="match status" value="1"/>
</dbReference>
<evidence type="ECO:0000256" key="2">
    <source>
        <dbReference type="ARBA" id="ARBA00023015"/>
    </source>
</evidence>
<feature type="domain" description="MADS-box" evidence="7">
    <location>
        <begin position="17"/>
        <end position="77"/>
    </location>
</feature>
<dbReference type="Gramene" id="Solyc03g115910.2.1">
    <property type="protein sequence ID" value="Solyc03g115910.2.1"/>
    <property type="gene ID" value="Solyc03g115910.2"/>
</dbReference>
<organism evidence="8">
    <name type="scientific">Solanum lycopersicum</name>
    <name type="common">Tomato</name>
    <name type="synonym">Lycopersicon esculentum</name>
    <dbReference type="NCBI Taxonomy" id="4081"/>
    <lineage>
        <taxon>Eukaryota</taxon>
        <taxon>Viridiplantae</taxon>
        <taxon>Streptophyta</taxon>
        <taxon>Embryophyta</taxon>
        <taxon>Tracheophyta</taxon>
        <taxon>Spermatophyta</taxon>
        <taxon>Magnoliopsida</taxon>
        <taxon>eudicotyledons</taxon>
        <taxon>Gunneridae</taxon>
        <taxon>Pentapetalae</taxon>
        <taxon>asterids</taxon>
        <taxon>lamiids</taxon>
        <taxon>Solanales</taxon>
        <taxon>Solanaceae</taxon>
        <taxon>Solanoideae</taxon>
        <taxon>Solaneae</taxon>
        <taxon>Solanum</taxon>
        <taxon>Solanum subgen. Lycopersicon</taxon>
    </lineage>
</organism>
<evidence type="ECO:0000256" key="6">
    <source>
        <dbReference type="SAM" id="Phobius"/>
    </source>
</evidence>
<dbReference type="STRING" id="4081.A0A3Q7FR61"/>
<keyword evidence="3" id="KW-0238">DNA-binding</keyword>
<keyword evidence="4" id="KW-0804">Transcription</keyword>
<keyword evidence="6" id="KW-0472">Membrane</keyword>
<dbReference type="PaxDb" id="4081-Solyc03g115910.1.1"/>
<dbReference type="EnsemblPlants" id="Solyc03g115910.2.1">
    <property type="protein sequence ID" value="Solyc03g115910.2.1"/>
    <property type="gene ID" value="Solyc03g115910.2"/>
</dbReference>
<keyword evidence="2" id="KW-0805">Transcription regulation</keyword>
<sequence length="389" mass="44250">TSNPKFQSAPICFFHRMGRVRLSVKRLESHSNRQSTYCKRRCGILKKAQEISVLCDIDIILLLFSPTGKPTLFQGGQSNFDEIIAKFAQLTPQERAKRKLESLEVSLIFITTMCSPLAMLCCYFIIQVKVITMLMVTLQTLRKTFKKLDNDIGVPEFLDASDPSVEELHSQVKLLQSRLTDVEMRLNWWSNPDNINKVEDFALMECALRESLNAVHVRKLQKTTHLHLLMNSELDGNTHQWHPENKILRMPFPQTPNILPQENMGYFGDNSVAESSHVQGSGEVDQARQDTTAMLDNGVLNDLTSIACLRQQLSEQYSYNPNEDLDLLERNMLDPQSDANLKGYLMDYAFQRNFNLTRSVDSVNYSAVDAVAVPDFDEKSYAQPATSSD</sequence>
<dbReference type="SUPFAM" id="SSF55455">
    <property type="entry name" value="SRF-like"/>
    <property type="match status" value="1"/>
</dbReference>
<keyword evidence="6" id="KW-1133">Transmembrane helix</keyword>
<dbReference type="InterPro" id="IPR036879">
    <property type="entry name" value="TF_MADSbox_sf"/>
</dbReference>
<reference evidence="8" key="2">
    <citation type="submission" date="2019-01" db="UniProtKB">
        <authorList>
            <consortium name="EnsemblPlants"/>
        </authorList>
    </citation>
    <scope>IDENTIFICATION</scope>
    <source>
        <strain evidence="8">cv. Heinz 1706</strain>
    </source>
</reference>
<dbReference type="FunCoup" id="A0A3Q7FR61">
    <property type="interactions" value="85"/>
</dbReference>
<dbReference type="GO" id="GO:0080092">
    <property type="term" value="P:regulation of pollen tube growth"/>
    <property type="evidence" value="ECO:0007669"/>
    <property type="project" value="UniProtKB-ARBA"/>
</dbReference>
<dbReference type="PRINTS" id="PR00404">
    <property type="entry name" value="MADSDOMAIN"/>
</dbReference>
<dbReference type="InterPro" id="IPR050142">
    <property type="entry name" value="MADS-box/MEF2_TF"/>
</dbReference>
<dbReference type="GO" id="GO:0046983">
    <property type="term" value="F:protein dimerization activity"/>
    <property type="evidence" value="ECO:0007669"/>
    <property type="project" value="InterPro"/>
</dbReference>
<dbReference type="AlphaFoldDB" id="A0A3Q7FR61"/>
<dbReference type="GO" id="GO:0005634">
    <property type="term" value="C:nucleus"/>
    <property type="evidence" value="ECO:0007669"/>
    <property type="project" value="UniProtKB-SubCell"/>
</dbReference>
<evidence type="ECO:0000259" key="7">
    <source>
        <dbReference type="PROSITE" id="PS50066"/>
    </source>
</evidence>
<evidence type="ECO:0000256" key="1">
    <source>
        <dbReference type="ARBA" id="ARBA00004123"/>
    </source>
</evidence>
<name>A0A3Q7FR61_SOLLC</name>
<dbReference type="GO" id="GO:0010152">
    <property type="term" value="P:pollen maturation"/>
    <property type="evidence" value="ECO:0007669"/>
    <property type="project" value="UniProtKB-ARBA"/>
</dbReference>
<dbReference type="GO" id="GO:0000981">
    <property type="term" value="F:DNA-binding transcription factor activity, RNA polymerase II-specific"/>
    <property type="evidence" value="ECO:0000318"/>
    <property type="project" value="GO_Central"/>
</dbReference>
<dbReference type="GO" id="GO:0000978">
    <property type="term" value="F:RNA polymerase II cis-regulatory region sequence-specific DNA binding"/>
    <property type="evidence" value="ECO:0000318"/>
    <property type="project" value="GO_Central"/>
</dbReference>
<dbReference type="Gene3D" id="3.40.1810.10">
    <property type="entry name" value="Transcription factor, MADS-box"/>
    <property type="match status" value="1"/>
</dbReference>
<protein>
    <recommendedName>
        <fullName evidence="7">MADS-box domain-containing protein</fullName>
    </recommendedName>
</protein>
<dbReference type="InParanoid" id="A0A3Q7FR61"/>
<evidence type="ECO:0000313" key="8">
    <source>
        <dbReference type="EnsemblPlants" id="Solyc03g115910.2.1"/>
    </source>
</evidence>